<keyword evidence="12" id="KW-0732">Signal</keyword>
<dbReference type="InterPro" id="IPR018392">
    <property type="entry name" value="LysM"/>
</dbReference>
<evidence type="ECO:0000259" key="13">
    <source>
        <dbReference type="PROSITE" id="PS51782"/>
    </source>
</evidence>
<keyword evidence="4" id="KW-0147">Chitin-binding</keyword>
<evidence type="ECO:0000256" key="2">
    <source>
        <dbReference type="ARBA" id="ARBA00008682"/>
    </source>
</evidence>
<dbReference type="EMBL" id="JBFTWV010000056">
    <property type="protein sequence ID" value="KAL2793583.1"/>
    <property type="molecule type" value="Genomic_DNA"/>
</dbReference>
<dbReference type="SUPFAM" id="SSF54556">
    <property type="entry name" value="Chitinase insertion domain"/>
    <property type="match status" value="1"/>
</dbReference>
<dbReference type="Pfam" id="PF00704">
    <property type="entry name" value="Glyco_hydro_18"/>
    <property type="match status" value="1"/>
</dbReference>
<organism evidence="15 16">
    <name type="scientific">Aspergillus keveii</name>
    <dbReference type="NCBI Taxonomy" id="714993"/>
    <lineage>
        <taxon>Eukaryota</taxon>
        <taxon>Fungi</taxon>
        <taxon>Dikarya</taxon>
        <taxon>Ascomycota</taxon>
        <taxon>Pezizomycotina</taxon>
        <taxon>Eurotiomycetes</taxon>
        <taxon>Eurotiomycetidae</taxon>
        <taxon>Eurotiales</taxon>
        <taxon>Aspergillaceae</taxon>
        <taxon>Aspergillus</taxon>
        <taxon>Aspergillus subgen. Nidulantes</taxon>
    </lineage>
</organism>
<evidence type="ECO:0000256" key="3">
    <source>
        <dbReference type="ARBA" id="ARBA00012729"/>
    </source>
</evidence>
<evidence type="ECO:0000313" key="16">
    <source>
        <dbReference type="Proteomes" id="UP001610563"/>
    </source>
</evidence>
<comment type="similarity">
    <text evidence="2">Belongs to the glycosyl hydrolase 18 family. Chitinase class V subfamily.</text>
</comment>
<accession>A0ABR4G3I5</accession>
<dbReference type="SUPFAM" id="SSF54106">
    <property type="entry name" value="LysM domain"/>
    <property type="match status" value="1"/>
</dbReference>
<feature type="chain" id="PRO_5046028112" description="chitinase" evidence="12">
    <location>
        <begin position="25"/>
        <end position="1278"/>
    </location>
</feature>
<evidence type="ECO:0000313" key="15">
    <source>
        <dbReference type="EMBL" id="KAL2793583.1"/>
    </source>
</evidence>
<dbReference type="SMART" id="SM00257">
    <property type="entry name" value="LysM"/>
    <property type="match status" value="2"/>
</dbReference>
<keyword evidence="6" id="KW-0146">Chitin degradation</keyword>
<evidence type="ECO:0000259" key="14">
    <source>
        <dbReference type="PROSITE" id="PS51910"/>
    </source>
</evidence>
<protein>
    <recommendedName>
        <fullName evidence="3">chitinase</fullName>
        <ecNumber evidence="3">3.2.1.14</ecNumber>
    </recommendedName>
</protein>
<dbReference type="Gene3D" id="3.10.350.10">
    <property type="entry name" value="LysM domain"/>
    <property type="match status" value="2"/>
</dbReference>
<keyword evidence="9 11" id="KW-0326">Glycosidase</keyword>
<dbReference type="InterPro" id="IPR029070">
    <property type="entry name" value="Chitinase_insertion_sf"/>
</dbReference>
<dbReference type="InterPro" id="IPR053214">
    <property type="entry name" value="LysM12-like"/>
</dbReference>
<dbReference type="SUPFAM" id="SSF51445">
    <property type="entry name" value="(Trans)glycosidases"/>
    <property type="match status" value="1"/>
</dbReference>
<feature type="signal peptide" evidence="12">
    <location>
        <begin position="1"/>
        <end position="24"/>
    </location>
</feature>
<evidence type="ECO:0000256" key="6">
    <source>
        <dbReference type="ARBA" id="ARBA00023024"/>
    </source>
</evidence>
<reference evidence="15 16" key="1">
    <citation type="submission" date="2024-07" db="EMBL/GenBank/DDBJ databases">
        <title>Section-level genome sequencing and comparative genomics of Aspergillus sections Usti and Cavernicolus.</title>
        <authorList>
            <consortium name="Lawrence Berkeley National Laboratory"/>
            <person name="Nybo J.L."/>
            <person name="Vesth T.C."/>
            <person name="Theobald S."/>
            <person name="Frisvad J.C."/>
            <person name="Larsen T.O."/>
            <person name="Kjaerboelling I."/>
            <person name="Rothschild-Mancinelli K."/>
            <person name="Lyhne E.K."/>
            <person name="Kogle M.E."/>
            <person name="Barry K."/>
            <person name="Clum A."/>
            <person name="Na H."/>
            <person name="Ledsgaard L."/>
            <person name="Lin J."/>
            <person name="Lipzen A."/>
            <person name="Kuo A."/>
            <person name="Riley R."/>
            <person name="Mondo S."/>
            <person name="Labutti K."/>
            <person name="Haridas S."/>
            <person name="Pangalinan J."/>
            <person name="Salamov A.A."/>
            <person name="Simmons B.A."/>
            <person name="Magnuson J.K."/>
            <person name="Chen J."/>
            <person name="Drula E."/>
            <person name="Henrissat B."/>
            <person name="Wiebenga A."/>
            <person name="Lubbers R.J."/>
            <person name="Gomes A.C."/>
            <person name="Makela M.R."/>
            <person name="Stajich J."/>
            <person name="Grigoriev I.V."/>
            <person name="Mortensen U.H."/>
            <person name="De Vries R.P."/>
            <person name="Baker S.E."/>
            <person name="Andersen M.R."/>
        </authorList>
    </citation>
    <scope>NUCLEOTIDE SEQUENCE [LARGE SCALE GENOMIC DNA]</scope>
    <source>
        <strain evidence="15 16">CBS 209.92</strain>
    </source>
</reference>
<comment type="caution">
    <text evidence="15">The sequence shown here is derived from an EMBL/GenBank/DDBJ whole genome shotgun (WGS) entry which is preliminary data.</text>
</comment>
<comment type="catalytic activity">
    <reaction evidence="1">
        <text>Random endo-hydrolysis of N-acetyl-beta-D-glucosaminide (1-&gt;4)-beta-linkages in chitin and chitodextrins.</text>
        <dbReference type="EC" id="3.2.1.14"/>
    </reaction>
</comment>
<dbReference type="Pfam" id="PF01476">
    <property type="entry name" value="LysM"/>
    <property type="match status" value="1"/>
</dbReference>
<evidence type="ECO:0000256" key="12">
    <source>
        <dbReference type="SAM" id="SignalP"/>
    </source>
</evidence>
<dbReference type="SUPFAM" id="SSF57016">
    <property type="entry name" value="Plant lectins/antimicrobial peptides"/>
    <property type="match status" value="1"/>
</dbReference>
<keyword evidence="7" id="KW-0843">Virulence</keyword>
<feature type="domain" description="LysM" evidence="13">
    <location>
        <begin position="339"/>
        <end position="388"/>
    </location>
</feature>
<dbReference type="PROSITE" id="PS51910">
    <property type="entry name" value="GH18_2"/>
    <property type="match status" value="1"/>
</dbReference>
<evidence type="ECO:0000256" key="11">
    <source>
        <dbReference type="RuleBase" id="RU000489"/>
    </source>
</evidence>
<keyword evidence="8" id="KW-0119">Carbohydrate metabolism</keyword>
<name>A0ABR4G3I5_9EURO</name>
<sequence>MRFANTVLATVLAGCSLLIDGSLARRNNINPCPKVCSTSNSPGLWRDYHRASDLARCGEPMLLDLVLGTPLSEARTQTIFACTQNASVPETSASEACLASSVQEKKTLSLQLESWGTTGGTSVDTTAIGDIVDAAQSWLANAAACKQRHIFGYSGDNVVGIYIGSNVERADAAGALARLVLDYVENNGVASQVMAQYCGATAADSIGLVINTEGNLAGIQDVVRTWTTAGCVTDTDEAEASELLPSVTLRVAAPVTADAGQLRPRHLSARADECEVVQVESGDLCGPLATECGITVDELLEYNTADNFCNNLAVGQFVCCSAGELPDFSPQPNDNGTCYTYYVQTDDNCYDLAAANYITQDDIEDFNSQTWGWMGCEHGLQASQAICLSDGTPPFPAQLDNAVCGPQVPGTTQPSTDDSAVADWANLNPCPLNACCDIWGQCGITPEFCTETESPTGNPGTAAVDTNGCISNCGVEIMNNDEGPDEFGQVMYYLGSNVEERECLTLEAWQISQGSITHLQFGFGTINDDWSITVDKGSDQFDYFKSMTGVKKIISFGGWDFSTSPDTYHIFREGVKEANRLTLAMNIAEFVRNNGLDGVDFDWEYPGEPDIEGIPAGSDDEGADYVEFLKLVRLVLDVDDSLSIAAPASFWYLQAFPIAEIAELVDYIVFMTYDLHGQWDYGKPDASPGCATGNCLWSHVNSTETQYGLSMITKAGVPSKQLMVGVSSYGRSFEMTDGSCTGPECTYTANGAKKGQCTDTTGYLANGEINNIIASDATAVTGYDEDSDSDWMVYDGNQWVGYMTDETKARRTSLYKGWNMGGTTDWSIDLQKFVLGADAGGIFIGDAVITSDACAAIGDDEVQASRDRQVAQWLQSYRDDMTTDSESVVEWEQGVFQDEQGHTCSNPGADICSFPTDCDDADVKPQWWAQFVIANFHQITTLLRDLLDKEVQTTFYDIDDIAEDFPVQDVDTPDMASILNNVGAALGLVAGRVGEAAESTLSTASGIMSMIASNIDDDEDDKPTVSDVLKKRLQIVLQSGYDGANNALIQMFENGDVSNWTFIDKNYDWSVANFFDGRFMTQLSGSEVKALQANMTTHMKQAMAGTAMRAANWYILKGSHSVDDCTNKNSGMVINDTCYTVEGPGGGYNEKTWSVPIDDDTLDKVTDTYSIALADLYENSWRCQVDTDGYGGTQGFSLLATEDNLPSCFYNLPVFIVDESDDSSVLSSPCNMWAYNYTASDDETPQVGITYLPENLVSVFDGSYCQCSPPTSSYCNIG</sequence>
<dbReference type="CDD" id="cd02878">
    <property type="entry name" value="GH18_zymocin_alpha"/>
    <property type="match status" value="1"/>
</dbReference>
<dbReference type="Gene3D" id="3.20.20.80">
    <property type="entry name" value="Glycosidases"/>
    <property type="match status" value="1"/>
</dbReference>
<keyword evidence="10" id="KW-0624">Polysaccharide degradation</keyword>
<dbReference type="InterPro" id="IPR036779">
    <property type="entry name" value="LysM_dom_sf"/>
</dbReference>
<dbReference type="SMART" id="SM00636">
    <property type="entry name" value="Glyco_18"/>
    <property type="match status" value="1"/>
</dbReference>
<keyword evidence="5 11" id="KW-0378">Hydrolase</keyword>
<dbReference type="InterPro" id="IPR011583">
    <property type="entry name" value="Chitinase_II/V-like_cat"/>
</dbReference>
<evidence type="ECO:0000256" key="8">
    <source>
        <dbReference type="ARBA" id="ARBA00023277"/>
    </source>
</evidence>
<evidence type="ECO:0000256" key="4">
    <source>
        <dbReference type="ARBA" id="ARBA00022669"/>
    </source>
</evidence>
<dbReference type="PROSITE" id="PS01095">
    <property type="entry name" value="GH18_1"/>
    <property type="match status" value="1"/>
</dbReference>
<feature type="domain" description="LysM" evidence="13">
    <location>
        <begin position="275"/>
        <end position="320"/>
    </location>
</feature>
<evidence type="ECO:0000256" key="10">
    <source>
        <dbReference type="ARBA" id="ARBA00023326"/>
    </source>
</evidence>
<dbReference type="InterPro" id="IPR001579">
    <property type="entry name" value="Glyco_hydro_18_chit_AS"/>
</dbReference>
<evidence type="ECO:0000256" key="1">
    <source>
        <dbReference type="ARBA" id="ARBA00000822"/>
    </source>
</evidence>
<feature type="domain" description="GH18" evidence="14">
    <location>
        <begin position="488"/>
        <end position="845"/>
    </location>
</feature>
<dbReference type="Gene3D" id="3.30.60.10">
    <property type="entry name" value="Endochitinase-like"/>
    <property type="match status" value="1"/>
</dbReference>
<dbReference type="InterPro" id="IPR036861">
    <property type="entry name" value="Endochitinase-like_sf"/>
</dbReference>
<dbReference type="PROSITE" id="PS51257">
    <property type="entry name" value="PROKAR_LIPOPROTEIN"/>
    <property type="match status" value="1"/>
</dbReference>
<evidence type="ECO:0000256" key="7">
    <source>
        <dbReference type="ARBA" id="ARBA00023026"/>
    </source>
</evidence>
<evidence type="ECO:0000256" key="5">
    <source>
        <dbReference type="ARBA" id="ARBA00022801"/>
    </source>
</evidence>
<keyword evidence="16" id="KW-1185">Reference proteome</keyword>
<dbReference type="CDD" id="cd00035">
    <property type="entry name" value="ChtBD1"/>
    <property type="match status" value="1"/>
</dbReference>
<dbReference type="PROSITE" id="PS51782">
    <property type="entry name" value="LYSM"/>
    <property type="match status" value="2"/>
</dbReference>
<dbReference type="InterPro" id="IPR017853">
    <property type="entry name" value="GH"/>
</dbReference>
<dbReference type="EC" id="3.2.1.14" evidence="3"/>
<dbReference type="InterPro" id="IPR001223">
    <property type="entry name" value="Glyco_hydro18_cat"/>
</dbReference>
<gene>
    <name evidence="15" type="ORF">BJX66DRAFT_338757</name>
</gene>
<dbReference type="Gene3D" id="3.10.50.10">
    <property type="match status" value="1"/>
</dbReference>
<dbReference type="PANTHER" id="PTHR47700">
    <property type="entry name" value="V CHITINASE, PUTATIVE (AFU_ORTHOLOGUE AFUA_6G13720)-RELATED"/>
    <property type="match status" value="1"/>
</dbReference>
<evidence type="ECO:0000256" key="9">
    <source>
        <dbReference type="ARBA" id="ARBA00023295"/>
    </source>
</evidence>
<dbReference type="PANTHER" id="PTHR47700:SF2">
    <property type="entry name" value="CHITINASE"/>
    <property type="match status" value="1"/>
</dbReference>
<dbReference type="Proteomes" id="UP001610563">
    <property type="component" value="Unassembled WGS sequence"/>
</dbReference>
<proteinExistence type="inferred from homology"/>